<dbReference type="PANTHER" id="PTHR45688">
    <property type="match status" value="1"/>
</dbReference>
<dbReference type="FunFam" id="3.40.640.10:FF:000055">
    <property type="entry name" value="Alanine--glyoxylate aminotransferase 2, mitochondrial"/>
    <property type="match status" value="1"/>
</dbReference>
<dbReference type="EC" id="2.6.1.18" evidence="28"/>
<dbReference type="GO" id="GO:0008453">
    <property type="term" value="F:alanine-glyoxylate transaminase activity"/>
    <property type="evidence" value="ECO:0007669"/>
    <property type="project" value="UniProtKB-EC"/>
</dbReference>
<evidence type="ECO:0000256" key="33">
    <source>
        <dbReference type="ARBA" id="ARBA00048500"/>
    </source>
</evidence>
<dbReference type="GO" id="GO:0005739">
    <property type="term" value="C:mitochondrion"/>
    <property type="evidence" value="ECO:0007669"/>
    <property type="project" value="UniProtKB-SubCell"/>
</dbReference>
<evidence type="ECO:0000256" key="4">
    <source>
        <dbReference type="ARBA" id="ARBA00011881"/>
    </source>
</evidence>
<comment type="catalytic activity">
    <reaction evidence="22">
        <text>2-oxobutanoate + L-alanine = (2S)-2-aminobutanoate + pyruvate</text>
        <dbReference type="Rhea" id="RHEA:77355"/>
        <dbReference type="ChEBI" id="CHEBI:15361"/>
        <dbReference type="ChEBI" id="CHEBI:16763"/>
        <dbReference type="ChEBI" id="CHEBI:57972"/>
        <dbReference type="ChEBI" id="CHEBI:74359"/>
        <dbReference type="EC" id="2.6.1.44"/>
    </reaction>
</comment>
<dbReference type="EMBL" id="VIIS01000098">
    <property type="protein sequence ID" value="KAF0313331.1"/>
    <property type="molecule type" value="Genomic_DNA"/>
</dbReference>
<dbReference type="PANTHER" id="PTHR45688:SF3">
    <property type="entry name" value="ALANINE--GLYOXYLATE AMINOTRANSFERASE 2, MITOCHONDRIAL"/>
    <property type="match status" value="1"/>
</dbReference>
<evidence type="ECO:0000256" key="5">
    <source>
        <dbReference type="ARBA" id="ARBA00013049"/>
    </source>
</evidence>
<evidence type="ECO:0000256" key="39">
    <source>
        <dbReference type="RuleBase" id="RU003560"/>
    </source>
</evidence>
<evidence type="ECO:0000256" key="30">
    <source>
        <dbReference type="ARBA" id="ARBA00044258"/>
    </source>
</evidence>
<comment type="similarity">
    <text evidence="3 39">Belongs to the class-III pyridoxal-phosphate-dependent aminotransferase family.</text>
</comment>
<dbReference type="GO" id="GO:0009436">
    <property type="term" value="P:glyoxylate catabolic process"/>
    <property type="evidence" value="ECO:0007669"/>
    <property type="project" value="TreeGrafter"/>
</dbReference>
<evidence type="ECO:0000256" key="8">
    <source>
        <dbReference type="ARBA" id="ARBA00022898"/>
    </source>
</evidence>
<keyword evidence="6 40" id="KW-0032">Aminotransferase</keyword>
<comment type="function">
    <text evidence="38">Multifunctional aminotransferase with a broad substrate specificity. Catalyzes the conversion of glyoxylate to glycine using alanine as the amino donor. Catalyzes metabolism of not L- but the D-isomer of D-beta-aminoisobutyric acid to generate 2-methyl-3-oxopropanoate and alanine. Catalyzes the transfer of the amino group from beta-alanine to pyruvate to yield L-alanine and 3-oxopropanoate. Can metabolize NG-monomethyl-L-arginine (NMMA), asymmetric NG,NG-dimethyl-L-arginine (ADMA) and symmetric NG,N'G-dimethyl-L-arginine (SDMA). ADMA is a potent inhibitor of nitric-oxide (NO) synthase, and this activity provides mechanism through which the kidney regulates blood pressure.</text>
</comment>
<evidence type="ECO:0000256" key="1">
    <source>
        <dbReference type="ARBA" id="ARBA00001933"/>
    </source>
</evidence>
<comment type="catalytic activity">
    <reaction evidence="23">
        <text>N(omega)-methyl-L-arginine + pyruvate = 5-(3-methylguanidino)-2-oxopentanoate + L-alanine</text>
        <dbReference type="Rhea" id="RHEA:77319"/>
        <dbReference type="ChEBI" id="CHEBI:15361"/>
        <dbReference type="ChEBI" id="CHEBI:57972"/>
        <dbReference type="ChEBI" id="CHEBI:114953"/>
        <dbReference type="ChEBI" id="CHEBI:197314"/>
    </reaction>
</comment>
<comment type="subunit">
    <text evidence="4">Homotetramer.</text>
</comment>
<dbReference type="GO" id="GO:0047305">
    <property type="term" value="F:(R)-3-amino-2-methylpropionate-pyruvate transaminase activity"/>
    <property type="evidence" value="ECO:0007669"/>
    <property type="project" value="UniProtKB-EC"/>
</dbReference>
<evidence type="ECO:0000256" key="6">
    <source>
        <dbReference type="ARBA" id="ARBA00022576"/>
    </source>
</evidence>
<reference evidence="40 41" key="1">
    <citation type="submission" date="2019-07" db="EMBL/GenBank/DDBJ databases">
        <title>Draft genome assembly of a fouling barnacle, Amphibalanus amphitrite (Darwin, 1854): The first reference genome for Thecostraca.</title>
        <authorList>
            <person name="Kim W."/>
        </authorList>
    </citation>
    <scope>NUCLEOTIDE SEQUENCE [LARGE SCALE GENOMIC DNA]</scope>
    <source>
        <strain evidence="40">SNU_AA5</strain>
        <tissue evidence="40">Soma without cirri and trophi</tissue>
    </source>
</reference>
<proteinExistence type="inferred from homology"/>
<dbReference type="Gene3D" id="3.90.1150.10">
    <property type="entry name" value="Aspartate Aminotransferase, domain 1"/>
    <property type="match status" value="1"/>
</dbReference>
<dbReference type="InterPro" id="IPR015422">
    <property type="entry name" value="PyrdxlP-dep_Trfase_small"/>
</dbReference>
<evidence type="ECO:0000256" key="28">
    <source>
        <dbReference type="ARBA" id="ARBA00044055"/>
    </source>
</evidence>
<evidence type="ECO:0000256" key="21">
    <source>
        <dbReference type="ARBA" id="ARBA00043749"/>
    </source>
</evidence>
<evidence type="ECO:0000256" key="29">
    <source>
        <dbReference type="ARBA" id="ARBA00044257"/>
    </source>
</evidence>
<keyword evidence="10" id="KW-0496">Mitochondrion</keyword>
<dbReference type="GO" id="GO:0016223">
    <property type="term" value="F:beta-alanine:pyruvate transaminase activity"/>
    <property type="evidence" value="ECO:0007669"/>
    <property type="project" value="UniProtKB-EC"/>
</dbReference>
<comment type="caution">
    <text evidence="40">The sequence shown here is derived from an EMBL/GenBank/DDBJ whole genome shotgun (WGS) entry which is preliminary data.</text>
</comment>
<evidence type="ECO:0000313" key="41">
    <source>
        <dbReference type="Proteomes" id="UP000440578"/>
    </source>
</evidence>
<comment type="catalytic activity">
    <reaction evidence="20">
        <text>(R)-3-amino-2-methylpropanoate + pyruvate = 2-methyl-3-oxopropanoate + L-alanine</text>
        <dbReference type="Rhea" id="RHEA:18393"/>
        <dbReference type="ChEBI" id="CHEBI:15361"/>
        <dbReference type="ChEBI" id="CHEBI:57700"/>
        <dbReference type="ChEBI" id="CHEBI:57731"/>
        <dbReference type="ChEBI" id="CHEBI:57972"/>
        <dbReference type="EC" id="2.6.1.40"/>
    </reaction>
    <physiologicalReaction direction="left-to-right" evidence="20">
        <dbReference type="Rhea" id="RHEA:18394"/>
    </physiologicalReaction>
</comment>
<dbReference type="GO" id="GO:0030170">
    <property type="term" value="F:pyridoxal phosphate binding"/>
    <property type="evidence" value="ECO:0007669"/>
    <property type="project" value="InterPro"/>
</dbReference>
<keyword evidence="8 39" id="KW-0663">Pyridoxal phosphate</keyword>
<dbReference type="SUPFAM" id="SSF53383">
    <property type="entry name" value="PLP-dependent transferases"/>
    <property type="match status" value="1"/>
</dbReference>
<evidence type="ECO:0000256" key="18">
    <source>
        <dbReference type="ARBA" id="ARBA00043669"/>
    </source>
</evidence>
<organism evidence="40 41">
    <name type="scientific">Amphibalanus amphitrite</name>
    <name type="common">Striped barnacle</name>
    <name type="synonym">Balanus amphitrite</name>
    <dbReference type="NCBI Taxonomy" id="1232801"/>
    <lineage>
        <taxon>Eukaryota</taxon>
        <taxon>Metazoa</taxon>
        <taxon>Ecdysozoa</taxon>
        <taxon>Arthropoda</taxon>
        <taxon>Crustacea</taxon>
        <taxon>Multicrustacea</taxon>
        <taxon>Cirripedia</taxon>
        <taxon>Thoracica</taxon>
        <taxon>Thoracicalcarea</taxon>
        <taxon>Balanomorpha</taxon>
        <taxon>Balanoidea</taxon>
        <taxon>Balanidae</taxon>
        <taxon>Amphibalaninae</taxon>
        <taxon>Amphibalanus</taxon>
    </lineage>
</organism>
<evidence type="ECO:0000313" key="40">
    <source>
        <dbReference type="EMBL" id="KAF0313331.1"/>
    </source>
</evidence>
<evidence type="ECO:0000256" key="12">
    <source>
        <dbReference type="ARBA" id="ARBA00039130"/>
    </source>
</evidence>
<keyword evidence="41" id="KW-1185">Reference proteome</keyword>
<dbReference type="InterPro" id="IPR015424">
    <property type="entry name" value="PyrdxlP-dep_Trfase"/>
</dbReference>
<evidence type="ECO:0000256" key="15">
    <source>
        <dbReference type="ARBA" id="ARBA00041845"/>
    </source>
</evidence>
<evidence type="ECO:0000256" key="36">
    <source>
        <dbReference type="ARBA" id="ARBA00048916"/>
    </source>
</evidence>
<gene>
    <name evidence="40" type="primary">AGXT2</name>
    <name evidence="40" type="ORF">FJT64_016119</name>
</gene>
<evidence type="ECO:0000256" key="25">
    <source>
        <dbReference type="ARBA" id="ARBA00043798"/>
    </source>
</evidence>
<dbReference type="Pfam" id="PF00202">
    <property type="entry name" value="Aminotran_3"/>
    <property type="match status" value="1"/>
</dbReference>
<comment type="catalytic activity">
    <reaction evidence="25">
        <text>N(omega),N('omega)-dimethyl-L-arginine + pyruvate = 5-(3,3'-dimethylguanidino)-2-oxopentanoate + L-alanine</text>
        <dbReference type="Rhea" id="RHEA:77307"/>
        <dbReference type="ChEBI" id="CHEBI:15361"/>
        <dbReference type="ChEBI" id="CHEBI:57972"/>
        <dbReference type="ChEBI" id="CHEBI:197308"/>
        <dbReference type="ChEBI" id="CHEBI:197310"/>
    </reaction>
</comment>
<evidence type="ECO:0000256" key="26">
    <source>
        <dbReference type="ARBA" id="ARBA00043825"/>
    </source>
</evidence>
<comment type="cofactor">
    <cofactor evidence="1">
        <name>pyridoxal 5'-phosphate</name>
        <dbReference type="ChEBI" id="CHEBI:597326"/>
    </cofactor>
</comment>
<comment type="catalytic activity">
    <reaction evidence="26">
        <text>3-oxopropanoate + L-alanine = beta-alanine + pyruvate</text>
        <dbReference type="Rhea" id="RHEA:14077"/>
        <dbReference type="ChEBI" id="CHEBI:15361"/>
        <dbReference type="ChEBI" id="CHEBI:33190"/>
        <dbReference type="ChEBI" id="CHEBI:57966"/>
        <dbReference type="ChEBI" id="CHEBI:57972"/>
        <dbReference type="EC" id="2.6.1.18"/>
    </reaction>
    <physiologicalReaction direction="right-to-left" evidence="26">
        <dbReference type="Rhea" id="RHEA:14079"/>
    </physiologicalReaction>
</comment>
<comment type="catalytic activity">
    <reaction evidence="19">
        <text>(2S)-2-aminobutanoate + glyoxylate = 2-oxobutanoate + glycine</text>
        <dbReference type="Rhea" id="RHEA:77339"/>
        <dbReference type="ChEBI" id="CHEBI:16763"/>
        <dbReference type="ChEBI" id="CHEBI:36655"/>
        <dbReference type="ChEBI" id="CHEBI:57305"/>
        <dbReference type="ChEBI" id="CHEBI:74359"/>
    </reaction>
</comment>
<comment type="catalytic activity">
    <reaction evidence="37">
        <text>N(omega),N('omega)-dimethyl-L-arginine + glyoxylate = 5-(3,3'-dimethylguanidino)-2-oxopentanoate + glycine</text>
        <dbReference type="Rhea" id="RHEA:77315"/>
        <dbReference type="ChEBI" id="CHEBI:36655"/>
        <dbReference type="ChEBI" id="CHEBI:57305"/>
        <dbReference type="ChEBI" id="CHEBI:197308"/>
        <dbReference type="ChEBI" id="CHEBI:197310"/>
    </reaction>
</comment>
<sequence>MRLLAKSSRILKRSLSAPAVGDGPQGRVRALATAAPEMPPCDFVPEPYKGPDPTVISHVRLHNLSPSLLSYYRQPVIIHQGHMQWLFDHTGRRYLDMFGGIVTVSIGHCHPKVTEAAHRQMSRLWHTTNIYLHPQIHEYTERLLATLPSHLQVVHLVNSGSEANDLAVMLARLSTGNFDIVSLRNCYHGMGPNCMALTAHNTWKFNVPHMFGVHHAMNPDPYRGLWGGSACRDSAAQTTRQCDCQPGQCDAAQKYADQLAETLRYSCPKGRVAALFAESIQGVGGTVQFPKGYMKKAEALIRDHGGILVMDEVQTGFGRTGEHFWGFEAHGVKPDIVTMAKGIGNGFPLAAVVTTKEVSARMSEALHFNTYGGGPISSAVGIAVLDALEEDGCQEVARRTGARLLSGLAALRDKHGCVGDVRGKGLMLGVELVEDRETRAPLAAAAVADVWEHTKDCGLLIGKGGHFGNVLRIKPPMCITEADVDFTVQVLDEAFAKHLPQ</sequence>
<keyword evidence="7 40" id="KW-0808">Transferase</keyword>
<comment type="catalytic activity">
    <reaction evidence="27">
        <text>2-oxopentanoate + N(omega),N(omega)-dimethyl-L-arginine = 5-(3,3-dimethylguanidino)-2-oxopentanoate + L-2-aminopentanoate</text>
        <dbReference type="Rhea" id="RHEA:77359"/>
        <dbReference type="ChEBI" id="CHEBI:28644"/>
        <dbReference type="ChEBI" id="CHEBI:58326"/>
        <dbReference type="ChEBI" id="CHEBI:58441"/>
        <dbReference type="ChEBI" id="CHEBI:197301"/>
    </reaction>
</comment>
<accession>A0A6A4XFH8</accession>
<comment type="catalytic activity">
    <reaction evidence="21">
        <text>N(omega),N(omega)-dimethyl-L-arginine + oxaloacetate = 5-(3,3-dimethylguanidino)-2-oxopentanoate + L-aspartate</text>
        <dbReference type="Rhea" id="RHEA:77343"/>
        <dbReference type="ChEBI" id="CHEBI:16452"/>
        <dbReference type="ChEBI" id="CHEBI:29991"/>
        <dbReference type="ChEBI" id="CHEBI:58326"/>
        <dbReference type="ChEBI" id="CHEBI:197301"/>
    </reaction>
</comment>
<evidence type="ECO:0000256" key="38">
    <source>
        <dbReference type="ARBA" id="ARBA00058068"/>
    </source>
</evidence>
<evidence type="ECO:0000256" key="2">
    <source>
        <dbReference type="ARBA" id="ARBA00004173"/>
    </source>
</evidence>
<evidence type="ECO:0000256" key="3">
    <source>
        <dbReference type="ARBA" id="ARBA00008954"/>
    </source>
</evidence>
<evidence type="ECO:0000256" key="19">
    <source>
        <dbReference type="ARBA" id="ARBA00043679"/>
    </source>
</evidence>
<evidence type="ECO:0000256" key="11">
    <source>
        <dbReference type="ARBA" id="ARBA00033660"/>
    </source>
</evidence>
<keyword evidence="9" id="KW-0809">Transit peptide</keyword>
<comment type="catalytic activity">
    <reaction evidence="34">
        <text>N(omega),N(omega)-dimethyl-L-arginine + 2-oxobutanoate = 5-(3,3-dimethylguanidino)-2-oxopentanoate + (2S)-2-aminobutanoate</text>
        <dbReference type="Rhea" id="RHEA:77351"/>
        <dbReference type="ChEBI" id="CHEBI:16763"/>
        <dbReference type="ChEBI" id="CHEBI:58326"/>
        <dbReference type="ChEBI" id="CHEBI:74359"/>
        <dbReference type="ChEBI" id="CHEBI:197301"/>
    </reaction>
</comment>
<dbReference type="EC" id="2.6.1.44" evidence="5"/>
<evidence type="ECO:0000256" key="9">
    <source>
        <dbReference type="ARBA" id="ARBA00022946"/>
    </source>
</evidence>
<comment type="catalytic activity">
    <reaction evidence="32">
        <text>L-ornithine + glyoxylate = 5-amino-2-oxopentanoate + glycine</text>
        <dbReference type="Rhea" id="RHEA:77331"/>
        <dbReference type="ChEBI" id="CHEBI:36655"/>
        <dbReference type="ChEBI" id="CHEBI:46911"/>
        <dbReference type="ChEBI" id="CHEBI:57305"/>
        <dbReference type="ChEBI" id="CHEBI:58802"/>
    </reaction>
</comment>
<evidence type="ECO:0000256" key="13">
    <source>
        <dbReference type="ARBA" id="ARBA00039862"/>
    </source>
</evidence>
<evidence type="ECO:0000256" key="24">
    <source>
        <dbReference type="ARBA" id="ARBA00043777"/>
    </source>
</evidence>
<comment type="catalytic activity">
    <reaction evidence="31">
        <text>N(omega),N(omega)-dimethyl-L-arginine + glyoxylate = 5-(3,3-dimethylguanidino)-2-oxopentanoate + glycine</text>
        <dbReference type="Rhea" id="RHEA:77311"/>
        <dbReference type="ChEBI" id="CHEBI:36655"/>
        <dbReference type="ChEBI" id="CHEBI:57305"/>
        <dbReference type="ChEBI" id="CHEBI:58326"/>
        <dbReference type="ChEBI" id="CHEBI:197301"/>
    </reaction>
</comment>
<dbReference type="EC" id="2.6.1.40" evidence="12"/>
<comment type="catalytic activity">
    <reaction evidence="24">
        <text>L-ornithine + pyruvate = 5-amino-2-oxopentanoate + L-alanine</text>
        <dbReference type="Rhea" id="RHEA:77327"/>
        <dbReference type="ChEBI" id="CHEBI:15361"/>
        <dbReference type="ChEBI" id="CHEBI:46911"/>
        <dbReference type="ChEBI" id="CHEBI:57972"/>
        <dbReference type="ChEBI" id="CHEBI:58802"/>
    </reaction>
</comment>
<comment type="catalytic activity">
    <reaction evidence="33">
        <text>2-oxohexanoate + N(omega),N(omega)-dimethyl-L-arginine = L-2-aminohexanoate + 5-(3,3-dimethylguanidino)-2-oxopentanoate</text>
        <dbReference type="Rhea" id="RHEA:77363"/>
        <dbReference type="ChEBI" id="CHEBI:35177"/>
        <dbReference type="ChEBI" id="CHEBI:58326"/>
        <dbReference type="ChEBI" id="CHEBI:58455"/>
        <dbReference type="ChEBI" id="CHEBI:197301"/>
    </reaction>
</comment>
<protein>
    <recommendedName>
        <fullName evidence="13">Alanine--glyoxylate aminotransferase 2, mitochondrial</fullName>
        <ecNumber evidence="28">2.6.1.18</ecNumber>
        <ecNumber evidence="12">2.6.1.40</ecNumber>
        <ecNumber evidence="5">2.6.1.44</ecNumber>
    </recommendedName>
    <alternativeName>
        <fullName evidence="14">(R)-3-amino-2-methylpropionate--pyruvate transaminase</fullName>
    </alternativeName>
    <alternativeName>
        <fullName evidence="16">Beta-ALAAT II</fullName>
    </alternativeName>
    <alternativeName>
        <fullName evidence="17">Beta-alanine-pyruvate aminotransferase</fullName>
    </alternativeName>
    <alternativeName>
        <fullName evidence="30">D-3-aminoisobutyrate-pyruvate aminotransferase</fullName>
    </alternativeName>
    <alternativeName>
        <fullName evidence="15">D-AIBAT</fullName>
    </alternativeName>
    <alternativeName>
        <fullName evidence="29">D-beta-aminoisobutyrate-pyruvate aminotransferase</fullName>
    </alternativeName>
</protein>
<evidence type="ECO:0000256" key="10">
    <source>
        <dbReference type="ARBA" id="ARBA00023128"/>
    </source>
</evidence>
<comment type="subcellular location">
    <subcellularLocation>
        <location evidence="2">Mitochondrion</location>
    </subcellularLocation>
</comment>
<dbReference type="InterPro" id="IPR015421">
    <property type="entry name" value="PyrdxlP-dep_Trfase_major"/>
</dbReference>
<dbReference type="CDD" id="cd00610">
    <property type="entry name" value="OAT_like"/>
    <property type="match status" value="1"/>
</dbReference>
<dbReference type="Gene3D" id="3.40.640.10">
    <property type="entry name" value="Type I PLP-dependent aspartate aminotransferase-like (Major domain)"/>
    <property type="match status" value="1"/>
</dbReference>
<evidence type="ECO:0000256" key="27">
    <source>
        <dbReference type="ARBA" id="ARBA00043826"/>
    </source>
</evidence>
<dbReference type="GO" id="GO:0019481">
    <property type="term" value="P:L-alanine catabolic process, by transamination"/>
    <property type="evidence" value="ECO:0007669"/>
    <property type="project" value="TreeGrafter"/>
</dbReference>
<dbReference type="PIRSF" id="PIRSF000521">
    <property type="entry name" value="Transaminase_4ab_Lys_Orn"/>
    <property type="match status" value="1"/>
</dbReference>
<evidence type="ECO:0000256" key="16">
    <source>
        <dbReference type="ARBA" id="ARBA00042611"/>
    </source>
</evidence>
<evidence type="ECO:0000256" key="17">
    <source>
        <dbReference type="ARBA" id="ARBA00042669"/>
    </source>
</evidence>
<dbReference type="InterPro" id="IPR005814">
    <property type="entry name" value="Aminotrans_3"/>
</dbReference>
<evidence type="ECO:0000256" key="35">
    <source>
        <dbReference type="ARBA" id="ARBA00048760"/>
    </source>
</evidence>
<dbReference type="AlphaFoldDB" id="A0A6A4XFH8"/>
<evidence type="ECO:0000256" key="23">
    <source>
        <dbReference type="ARBA" id="ARBA00043758"/>
    </source>
</evidence>
<comment type="catalytic activity">
    <reaction evidence="11">
        <text>glyoxylate + L-alanine = glycine + pyruvate</text>
        <dbReference type="Rhea" id="RHEA:24248"/>
        <dbReference type="ChEBI" id="CHEBI:15361"/>
        <dbReference type="ChEBI" id="CHEBI:36655"/>
        <dbReference type="ChEBI" id="CHEBI:57305"/>
        <dbReference type="ChEBI" id="CHEBI:57972"/>
        <dbReference type="EC" id="2.6.1.44"/>
    </reaction>
    <physiologicalReaction direction="left-to-right" evidence="11">
        <dbReference type="Rhea" id="RHEA:24249"/>
    </physiologicalReaction>
</comment>
<dbReference type="OrthoDB" id="10261433at2759"/>
<evidence type="ECO:0000256" key="20">
    <source>
        <dbReference type="ARBA" id="ARBA00043726"/>
    </source>
</evidence>
<evidence type="ECO:0000256" key="31">
    <source>
        <dbReference type="ARBA" id="ARBA00047892"/>
    </source>
</evidence>
<name>A0A6A4XFH8_AMPAM</name>
<evidence type="ECO:0000256" key="37">
    <source>
        <dbReference type="ARBA" id="ARBA00049480"/>
    </source>
</evidence>
<evidence type="ECO:0000256" key="7">
    <source>
        <dbReference type="ARBA" id="ARBA00022679"/>
    </source>
</evidence>
<dbReference type="InterPro" id="IPR049704">
    <property type="entry name" value="Aminotrans_3_PPA_site"/>
</dbReference>
<comment type="catalytic activity">
    <reaction evidence="36">
        <text>oxaloacetate + L-alanine = L-aspartate + pyruvate</text>
        <dbReference type="Rhea" id="RHEA:77347"/>
        <dbReference type="ChEBI" id="CHEBI:15361"/>
        <dbReference type="ChEBI" id="CHEBI:16452"/>
        <dbReference type="ChEBI" id="CHEBI:29991"/>
        <dbReference type="ChEBI" id="CHEBI:57972"/>
    </reaction>
</comment>
<evidence type="ECO:0000256" key="34">
    <source>
        <dbReference type="ARBA" id="ARBA00048560"/>
    </source>
</evidence>
<evidence type="ECO:0000256" key="32">
    <source>
        <dbReference type="ARBA" id="ARBA00048264"/>
    </source>
</evidence>
<evidence type="ECO:0000256" key="14">
    <source>
        <dbReference type="ARBA" id="ARBA00041662"/>
    </source>
</evidence>
<dbReference type="PROSITE" id="PS00600">
    <property type="entry name" value="AA_TRANSFER_CLASS_3"/>
    <property type="match status" value="1"/>
</dbReference>
<comment type="catalytic activity">
    <reaction evidence="35">
        <text>N(omega)-methyl-L-arginine + glyoxylate = 5-(3-methylguanidino)-2-oxopentanoate + glycine</text>
        <dbReference type="Rhea" id="RHEA:77323"/>
        <dbReference type="ChEBI" id="CHEBI:36655"/>
        <dbReference type="ChEBI" id="CHEBI:57305"/>
        <dbReference type="ChEBI" id="CHEBI:114953"/>
        <dbReference type="ChEBI" id="CHEBI:197314"/>
    </reaction>
</comment>
<dbReference type="Proteomes" id="UP000440578">
    <property type="component" value="Unassembled WGS sequence"/>
</dbReference>
<evidence type="ECO:0000256" key="22">
    <source>
        <dbReference type="ARBA" id="ARBA00043751"/>
    </source>
</evidence>
<comment type="catalytic activity">
    <reaction evidence="18">
        <text>N(omega),N(omega)-dimethyl-L-arginine + pyruvate = 5-(3,3-dimethylguanidino)-2-oxopentanoate + L-alanine</text>
        <dbReference type="Rhea" id="RHEA:77303"/>
        <dbReference type="ChEBI" id="CHEBI:15361"/>
        <dbReference type="ChEBI" id="CHEBI:57972"/>
        <dbReference type="ChEBI" id="CHEBI:58326"/>
        <dbReference type="ChEBI" id="CHEBI:197301"/>
    </reaction>
</comment>